<evidence type="ECO:0000313" key="4">
    <source>
        <dbReference type="EMBL" id="CAF3990156.1"/>
    </source>
</evidence>
<dbReference type="EMBL" id="CAJOBD010004328">
    <property type="protein sequence ID" value="CAF3990156.1"/>
    <property type="molecule type" value="Genomic_DNA"/>
</dbReference>
<evidence type="ECO:0000256" key="1">
    <source>
        <dbReference type="SAM" id="MobiDB-lite"/>
    </source>
</evidence>
<dbReference type="PANTHER" id="PTHR46880">
    <property type="entry name" value="RAS-ASSOCIATING DOMAIN-CONTAINING PROTEIN"/>
    <property type="match status" value="1"/>
</dbReference>
<dbReference type="Proteomes" id="UP000663864">
    <property type="component" value="Unassembled WGS sequence"/>
</dbReference>
<evidence type="ECO:0000313" key="3">
    <source>
        <dbReference type="EMBL" id="CAF1337594.1"/>
    </source>
</evidence>
<dbReference type="InterPro" id="IPR012337">
    <property type="entry name" value="RNaseH-like_sf"/>
</dbReference>
<gene>
    <name evidence="4" type="ORF">JBS370_LOCUS25674</name>
    <name evidence="3" type="ORF">ZHD862_LOCUS29875</name>
</gene>
<feature type="domain" description="HAT C-terminal dimerisation" evidence="2">
    <location>
        <begin position="629"/>
        <end position="679"/>
    </location>
</feature>
<dbReference type="InterPro" id="IPR008906">
    <property type="entry name" value="HATC_C_dom"/>
</dbReference>
<accession>A0A815GEH1</accession>
<dbReference type="SUPFAM" id="SSF53098">
    <property type="entry name" value="Ribonuclease H-like"/>
    <property type="match status" value="1"/>
</dbReference>
<feature type="region of interest" description="Disordered" evidence="1">
    <location>
        <begin position="1"/>
        <end position="25"/>
    </location>
</feature>
<comment type="caution">
    <text evidence="3">The sequence shown here is derived from an EMBL/GenBank/DDBJ whole genome shotgun (WGS) entry which is preliminary data.</text>
</comment>
<dbReference type="EMBL" id="CAJNOT010002705">
    <property type="protein sequence ID" value="CAF1337594.1"/>
    <property type="molecule type" value="Genomic_DNA"/>
</dbReference>
<dbReference type="Pfam" id="PF05699">
    <property type="entry name" value="Dimer_Tnp_hAT"/>
    <property type="match status" value="1"/>
</dbReference>
<name>A0A815GEH1_9BILA</name>
<proteinExistence type="predicted"/>
<organism evidence="3 5">
    <name type="scientific">Rotaria sordida</name>
    <dbReference type="NCBI Taxonomy" id="392033"/>
    <lineage>
        <taxon>Eukaryota</taxon>
        <taxon>Metazoa</taxon>
        <taxon>Spiralia</taxon>
        <taxon>Gnathifera</taxon>
        <taxon>Rotifera</taxon>
        <taxon>Eurotatoria</taxon>
        <taxon>Bdelloidea</taxon>
        <taxon>Philodinida</taxon>
        <taxon>Philodinidae</taxon>
        <taxon>Rotaria</taxon>
    </lineage>
</organism>
<evidence type="ECO:0000259" key="2">
    <source>
        <dbReference type="Pfam" id="PF05699"/>
    </source>
</evidence>
<feature type="compositionally biased region" description="Basic and acidic residues" evidence="1">
    <location>
        <begin position="10"/>
        <end position="25"/>
    </location>
</feature>
<protein>
    <recommendedName>
        <fullName evidence="2">HAT C-terminal dimerisation domain-containing protein</fullName>
    </recommendedName>
</protein>
<dbReference type="AlphaFoldDB" id="A0A815GEH1"/>
<reference evidence="3" key="1">
    <citation type="submission" date="2021-02" db="EMBL/GenBank/DDBJ databases">
        <authorList>
            <person name="Nowell W R."/>
        </authorList>
    </citation>
    <scope>NUCLEOTIDE SEQUENCE</scope>
</reference>
<evidence type="ECO:0000313" key="5">
    <source>
        <dbReference type="Proteomes" id="UP000663864"/>
    </source>
</evidence>
<dbReference type="Proteomes" id="UP000663836">
    <property type="component" value="Unassembled WGS sequence"/>
</dbReference>
<sequence>MSKQSSLDKYFGKRKENNDVDKSAKRNRIENENIITQSNAIANDPCDLINDSTTTDIQSIEDNSITSSISISNNIGKRSYKSSCTQKFPWLLYESNTGGFCQICRNYWKPSTPLFRDMEQKTKGVFTSTPFTNRKKALGDNGKLMKHSRSSYHLMAIDNDIFRQREGSVLNQIVTVSEAQKKENRDRLGDLLDCCYFLFKNELPHTTLYDPLLQLVGRLDHSSKLADFFQNCKKNPTYNSTTSVTEFLESTNEILEKNILNKIRQSRFISIMSDEGTDINRHGNKSIDLNKIRFVSFDGVAVFSGIHNGVAARFRAAFNIAILFIYCRAHLLQLAVISAAEDSPDISRSLSALKSLVNFINRSSVRLSSFENIQDIFRNQHIKLIQPGDTRWLFNSLAIRSLLQSYQLLLITLESIYNENNEDSAEALGLYNILSNEGTAFILHALQPILDTLAILSKSIQTKAADFKQLQDFLTSTLLRLEQLKDYTSDDYVAIIETIQKLSLTSSTIRISRSSISNLELNISEVFSTKVLPFIENVINNIQTRFEHSTLNLLNCFMIFDMENLNDNKDYGDEEIRAIQQHYASDIDESVIYEWKTFRTYLLAKRNGGKLMTQREICMKLVQDGMLKEIYPQLSSAAEMLRVAPISTATVERNFSTMNRILTKLRNQLTTQHVDQLMRISIEGADTLNEETKEEIINYWKKVKPRRLAV</sequence>
<dbReference type="GO" id="GO:0046983">
    <property type="term" value="F:protein dimerization activity"/>
    <property type="evidence" value="ECO:0007669"/>
    <property type="project" value="InterPro"/>
</dbReference>
<dbReference type="PANTHER" id="PTHR46880:SF5">
    <property type="entry name" value="DUF4371 DOMAIN-CONTAINING PROTEIN"/>
    <property type="match status" value="1"/>
</dbReference>